<feature type="domain" description="Histidine kinase/HSP90-like ATPase" evidence="2">
    <location>
        <begin position="9"/>
        <end position="122"/>
    </location>
</feature>
<dbReference type="SUPFAM" id="SSF55874">
    <property type="entry name" value="ATPase domain of HSP90 chaperone/DNA topoisomerase II/histidine kinase"/>
    <property type="match status" value="1"/>
</dbReference>
<accession>A0A4R6V3A5</accession>
<keyword evidence="4" id="KW-1185">Reference proteome</keyword>
<reference evidence="3 4" key="1">
    <citation type="submission" date="2019-03" db="EMBL/GenBank/DDBJ databases">
        <title>Genomic Encyclopedia of Type Strains, Phase IV (KMG-IV): sequencing the most valuable type-strain genomes for metagenomic binning, comparative biology and taxonomic classification.</title>
        <authorList>
            <person name="Goeker M."/>
        </authorList>
    </citation>
    <scope>NUCLEOTIDE SEQUENCE [LARGE SCALE GENOMIC DNA]</scope>
    <source>
        <strain evidence="3 4">DSM 46770</strain>
    </source>
</reference>
<organism evidence="3 4">
    <name type="scientific">Actinorugispora endophytica</name>
    <dbReference type="NCBI Taxonomy" id="1605990"/>
    <lineage>
        <taxon>Bacteria</taxon>
        <taxon>Bacillati</taxon>
        <taxon>Actinomycetota</taxon>
        <taxon>Actinomycetes</taxon>
        <taxon>Streptosporangiales</taxon>
        <taxon>Nocardiopsidaceae</taxon>
        <taxon>Actinorugispora</taxon>
    </lineage>
</organism>
<dbReference type="EMBL" id="SNYN01000005">
    <property type="protein sequence ID" value="TDQ53007.1"/>
    <property type="molecule type" value="Genomic_DNA"/>
</dbReference>
<evidence type="ECO:0000313" key="4">
    <source>
        <dbReference type="Proteomes" id="UP000295281"/>
    </source>
</evidence>
<sequence length="132" mass="14125">MVGQWSRMFPGQLTEVRTARAFTRAVLDGNPMMDDAVLVVSELVSNALQHSMSGEYGGPFIVAVESNPGSVWVSVVDLGAETTPSLSPTMPGPDRERGRGLSLVARLSKEWGTDQLPVGLRVWAELVPDGSS</sequence>
<dbReference type="GO" id="GO:0004674">
    <property type="term" value="F:protein serine/threonine kinase activity"/>
    <property type="evidence" value="ECO:0007669"/>
    <property type="project" value="UniProtKB-KW"/>
</dbReference>
<evidence type="ECO:0000256" key="1">
    <source>
        <dbReference type="ARBA" id="ARBA00022527"/>
    </source>
</evidence>
<name>A0A4R6V3A5_9ACTN</name>
<dbReference type="AlphaFoldDB" id="A0A4R6V3A5"/>
<proteinExistence type="predicted"/>
<dbReference type="PANTHER" id="PTHR35526">
    <property type="entry name" value="ANTI-SIGMA-F FACTOR RSBW-RELATED"/>
    <property type="match status" value="1"/>
</dbReference>
<keyword evidence="1" id="KW-0723">Serine/threonine-protein kinase</keyword>
<dbReference type="InterPro" id="IPR050267">
    <property type="entry name" value="Anti-sigma-factor_SerPK"/>
</dbReference>
<dbReference type="PANTHER" id="PTHR35526:SF3">
    <property type="entry name" value="ANTI-SIGMA-F FACTOR RSBW"/>
    <property type="match status" value="1"/>
</dbReference>
<dbReference type="CDD" id="cd16936">
    <property type="entry name" value="HATPase_RsbW-like"/>
    <property type="match status" value="1"/>
</dbReference>
<keyword evidence="1" id="KW-0418">Kinase</keyword>
<protein>
    <submittedName>
        <fullName evidence="3">Anti-sigma regulatory factor (Ser/Thr protein kinase)</fullName>
    </submittedName>
</protein>
<dbReference type="Gene3D" id="3.30.565.10">
    <property type="entry name" value="Histidine kinase-like ATPase, C-terminal domain"/>
    <property type="match status" value="1"/>
</dbReference>
<evidence type="ECO:0000259" key="2">
    <source>
        <dbReference type="Pfam" id="PF13581"/>
    </source>
</evidence>
<evidence type="ECO:0000313" key="3">
    <source>
        <dbReference type="EMBL" id="TDQ53007.1"/>
    </source>
</evidence>
<dbReference type="InterPro" id="IPR036890">
    <property type="entry name" value="HATPase_C_sf"/>
</dbReference>
<keyword evidence="1" id="KW-0808">Transferase</keyword>
<dbReference type="InterPro" id="IPR003594">
    <property type="entry name" value="HATPase_dom"/>
</dbReference>
<comment type="caution">
    <text evidence="3">The sequence shown here is derived from an EMBL/GenBank/DDBJ whole genome shotgun (WGS) entry which is preliminary data.</text>
</comment>
<dbReference type="Proteomes" id="UP000295281">
    <property type="component" value="Unassembled WGS sequence"/>
</dbReference>
<dbReference type="Pfam" id="PF13581">
    <property type="entry name" value="HATPase_c_2"/>
    <property type="match status" value="1"/>
</dbReference>
<gene>
    <name evidence="3" type="ORF">EV190_105124</name>
</gene>